<accession>A0A8E0S0K9</accession>
<comment type="caution">
    <text evidence="12">The sequence shown here is derived from an EMBL/GenBank/DDBJ whole genome shotgun (WGS) entry which is preliminary data.</text>
</comment>
<comment type="subcellular location">
    <subcellularLocation>
        <location evidence="1">Mitochondrion</location>
    </subcellularLocation>
</comment>
<feature type="domain" description="S5 DRBM" evidence="11">
    <location>
        <begin position="188"/>
        <end position="252"/>
    </location>
</feature>
<dbReference type="PROSITE" id="PS50881">
    <property type="entry name" value="S5_DSRBD"/>
    <property type="match status" value="1"/>
</dbReference>
<dbReference type="InterPro" id="IPR000851">
    <property type="entry name" value="Ribosomal_uS5"/>
</dbReference>
<dbReference type="Proteomes" id="UP000728185">
    <property type="component" value="Unassembled WGS sequence"/>
</dbReference>
<dbReference type="PANTHER" id="PTHR48277">
    <property type="entry name" value="MITOCHONDRIAL RIBOSOMAL PROTEIN S5"/>
    <property type="match status" value="1"/>
</dbReference>
<keyword evidence="4" id="KW-0496">Mitochondrion</keyword>
<evidence type="ECO:0000313" key="13">
    <source>
        <dbReference type="Proteomes" id="UP000728185"/>
    </source>
</evidence>
<evidence type="ECO:0000256" key="8">
    <source>
        <dbReference type="PROSITE-ProRule" id="PRU00268"/>
    </source>
</evidence>
<keyword evidence="3 8" id="KW-0689">Ribosomal protein</keyword>
<dbReference type="GO" id="GO:0005763">
    <property type="term" value="C:mitochondrial small ribosomal subunit"/>
    <property type="evidence" value="ECO:0007669"/>
    <property type="project" value="UniProtKB-ARBA"/>
</dbReference>
<evidence type="ECO:0000259" key="11">
    <source>
        <dbReference type="PROSITE" id="PS50881"/>
    </source>
</evidence>
<dbReference type="InterPro" id="IPR013810">
    <property type="entry name" value="Ribosomal_uS5_N"/>
</dbReference>
<feature type="region of interest" description="Disordered" evidence="10">
    <location>
        <begin position="76"/>
        <end position="95"/>
    </location>
</feature>
<keyword evidence="5 8" id="KW-0687">Ribonucleoprotein</keyword>
<dbReference type="Pfam" id="PF03719">
    <property type="entry name" value="Ribosomal_S5_C"/>
    <property type="match status" value="1"/>
</dbReference>
<dbReference type="EMBL" id="LUCM01001733">
    <property type="protein sequence ID" value="KAA0198456.1"/>
    <property type="molecule type" value="Genomic_DNA"/>
</dbReference>
<dbReference type="GO" id="GO:0003735">
    <property type="term" value="F:structural constituent of ribosome"/>
    <property type="evidence" value="ECO:0007669"/>
    <property type="project" value="UniProtKB-UniRule"/>
</dbReference>
<dbReference type="FunFam" id="3.30.160.20:FF:000022">
    <property type="entry name" value="28S ribosomal protein S5, mitochondrial"/>
    <property type="match status" value="1"/>
</dbReference>
<evidence type="ECO:0000256" key="3">
    <source>
        <dbReference type="ARBA" id="ARBA00022980"/>
    </source>
</evidence>
<protein>
    <recommendedName>
        <fullName evidence="6">Small ribosomal subunit protein uS5m</fullName>
    </recommendedName>
    <alternativeName>
        <fullName evidence="7">28S ribosomal protein S5, mitochondrial</fullName>
    </alternativeName>
</protein>
<gene>
    <name evidence="12" type="ORF">FBUS_09929</name>
</gene>
<dbReference type="PANTHER" id="PTHR48277:SF1">
    <property type="entry name" value="MITOCHONDRIAL RIBOSOMAL PROTEIN S5"/>
    <property type="match status" value="1"/>
</dbReference>
<evidence type="ECO:0000256" key="9">
    <source>
        <dbReference type="RuleBase" id="RU003823"/>
    </source>
</evidence>
<dbReference type="GO" id="GO:0003723">
    <property type="term" value="F:RNA binding"/>
    <property type="evidence" value="ECO:0007669"/>
    <property type="project" value="InterPro"/>
</dbReference>
<evidence type="ECO:0000256" key="1">
    <source>
        <dbReference type="ARBA" id="ARBA00004173"/>
    </source>
</evidence>
<dbReference type="InterPro" id="IPR014721">
    <property type="entry name" value="Ribsml_uS5_D2-typ_fold_subgr"/>
</dbReference>
<dbReference type="OrthoDB" id="309483at2759"/>
<dbReference type="FunFam" id="3.30.230.10:FF:000002">
    <property type="entry name" value="30S ribosomal protein S5"/>
    <property type="match status" value="1"/>
</dbReference>
<sequence>MATWCSLSSTGRTILCRIIRHVPSWSSCPQRPMFSYFTSAKNNGERLPHFNTSLLLSLTRCSTVFTSLPADQLWEGVTGPRGSTKKRARGKRRVTRPKVDLHVGQRLGMGKEAMEWPGLNVPLMDRNAIRSIRKGEINELYFKRLEESRNKSAVKKKRLKLPPLLRGWTGSRLEGQSVGPPSPDYPEFDTRVIEMKPVSTMTATVGRYRRFSVLVATGNGRGLCGIGKAKSVTLTAAVRRAKLRSAQNLVSFNLKDNRTLWHIGYVKEWESKIFAKPAPEGFGLCCHRLIRTLCNIVGIKDLYAKVEGNTRNYQAITRGFLRLLSEQKPYADLCNALGLHVVEFSADSDMYPHVLASPDPGRLIDPNNLLQETGGTSSVAKEPNFAAQDHPLPIVAISHPDRHRKRKPKPEENDSFLDDLVDVGEGEAVSSPPMELIGSGERDLSAIILGGRVPLIRGKPVPFYWKNPGNLKAAAERHRQRNLDAARREREVYAALDRWTIS</sequence>
<evidence type="ECO:0000256" key="2">
    <source>
        <dbReference type="ARBA" id="ARBA00008945"/>
    </source>
</evidence>
<dbReference type="GO" id="GO:0006412">
    <property type="term" value="P:translation"/>
    <property type="evidence" value="ECO:0007669"/>
    <property type="project" value="InterPro"/>
</dbReference>
<comment type="similarity">
    <text evidence="2 9">Belongs to the universal ribosomal protein uS5 family.</text>
</comment>
<dbReference type="InterPro" id="IPR048584">
    <property type="entry name" value="Ribosomal_uS5m_N"/>
</dbReference>
<name>A0A8E0S0K9_9TREM</name>
<dbReference type="GO" id="GO:0005743">
    <property type="term" value="C:mitochondrial inner membrane"/>
    <property type="evidence" value="ECO:0007669"/>
    <property type="project" value="UniProtKB-ARBA"/>
</dbReference>
<evidence type="ECO:0000256" key="6">
    <source>
        <dbReference type="ARBA" id="ARBA00039335"/>
    </source>
</evidence>
<evidence type="ECO:0000313" key="12">
    <source>
        <dbReference type="EMBL" id="KAA0198456.1"/>
    </source>
</evidence>
<dbReference type="Gene3D" id="3.30.160.20">
    <property type="match status" value="1"/>
</dbReference>
<organism evidence="12 13">
    <name type="scientific">Fasciolopsis buskii</name>
    <dbReference type="NCBI Taxonomy" id="27845"/>
    <lineage>
        <taxon>Eukaryota</taxon>
        <taxon>Metazoa</taxon>
        <taxon>Spiralia</taxon>
        <taxon>Lophotrochozoa</taxon>
        <taxon>Platyhelminthes</taxon>
        <taxon>Trematoda</taxon>
        <taxon>Digenea</taxon>
        <taxon>Plagiorchiida</taxon>
        <taxon>Echinostomata</taxon>
        <taxon>Echinostomatoidea</taxon>
        <taxon>Fasciolidae</taxon>
        <taxon>Fasciolopsis</taxon>
    </lineage>
</organism>
<dbReference type="AlphaFoldDB" id="A0A8E0S0K9"/>
<dbReference type="Gene3D" id="3.30.230.10">
    <property type="match status" value="1"/>
</dbReference>
<dbReference type="Pfam" id="PF00333">
    <property type="entry name" value="Ribosomal_S5"/>
    <property type="match status" value="1"/>
</dbReference>
<evidence type="ECO:0000256" key="4">
    <source>
        <dbReference type="ARBA" id="ARBA00023128"/>
    </source>
</evidence>
<evidence type="ECO:0000256" key="10">
    <source>
        <dbReference type="SAM" id="MobiDB-lite"/>
    </source>
</evidence>
<feature type="compositionally biased region" description="Basic residues" evidence="10">
    <location>
        <begin position="83"/>
        <end position="95"/>
    </location>
</feature>
<proteinExistence type="inferred from homology"/>
<reference evidence="12" key="1">
    <citation type="submission" date="2019-05" db="EMBL/GenBank/DDBJ databases">
        <title>Annotation for the trematode Fasciolopsis buski.</title>
        <authorList>
            <person name="Choi Y.-J."/>
        </authorList>
    </citation>
    <scope>NUCLEOTIDE SEQUENCE</scope>
    <source>
        <strain evidence="12">HT</strain>
        <tissue evidence="12">Whole worm</tissue>
    </source>
</reference>
<dbReference type="SUPFAM" id="SSF54768">
    <property type="entry name" value="dsRNA-binding domain-like"/>
    <property type="match status" value="1"/>
</dbReference>
<evidence type="ECO:0000256" key="7">
    <source>
        <dbReference type="ARBA" id="ARBA00041606"/>
    </source>
</evidence>
<dbReference type="InterPro" id="IPR005324">
    <property type="entry name" value="Ribosomal_uS5_C"/>
</dbReference>
<dbReference type="InterPro" id="IPR020568">
    <property type="entry name" value="Ribosomal_Su5_D2-typ_SF"/>
</dbReference>
<dbReference type="Pfam" id="PF21251">
    <property type="entry name" value="Ribosomal_uS5m_N"/>
    <property type="match status" value="1"/>
</dbReference>
<dbReference type="SUPFAM" id="SSF54211">
    <property type="entry name" value="Ribosomal protein S5 domain 2-like"/>
    <property type="match status" value="1"/>
</dbReference>
<keyword evidence="13" id="KW-1185">Reference proteome</keyword>
<evidence type="ECO:0000256" key="5">
    <source>
        <dbReference type="ARBA" id="ARBA00023274"/>
    </source>
</evidence>